<keyword evidence="2" id="KW-1185">Reference proteome</keyword>
<accession>A0AAV2AUY0</accession>
<dbReference type="EMBL" id="CAXIEN010000214">
    <property type="protein sequence ID" value="CAL1287235.1"/>
    <property type="molecule type" value="Genomic_DNA"/>
</dbReference>
<sequence>ARSLKHAVNKNGGCFFSSPPCFISINSLVLLNGHLLVVCLPDRQHLTPSPDDFLGSLRGSLEPKSIRT</sequence>
<feature type="non-terminal residue" evidence="1">
    <location>
        <position position="1"/>
    </location>
</feature>
<organism evidence="1 2">
    <name type="scientific">Larinioides sclopetarius</name>
    <dbReference type="NCBI Taxonomy" id="280406"/>
    <lineage>
        <taxon>Eukaryota</taxon>
        <taxon>Metazoa</taxon>
        <taxon>Ecdysozoa</taxon>
        <taxon>Arthropoda</taxon>
        <taxon>Chelicerata</taxon>
        <taxon>Arachnida</taxon>
        <taxon>Araneae</taxon>
        <taxon>Araneomorphae</taxon>
        <taxon>Entelegynae</taxon>
        <taxon>Araneoidea</taxon>
        <taxon>Araneidae</taxon>
        <taxon>Larinioides</taxon>
    </lineage>
</organism>
<proteinExistence type="predicted"/>
<reference evidence="1 2" key="1">
    <citation type="submission" date="2024-04" db="EMBL/GenBank/DDBJ databases">
        <authorList>
            <person name="Rising A."/>
            <person name="Reimegard J."/>
            <person name="Sonavane S."/>
            <person name="Akerstrom W."/>
            <person name="Nylinder S."/>
            <person name="Hedman E."/>
            <person name="Kallberg Y."/>
        </authorList>
    </citation>
    <scope>NUCLEOTIDE SEQUENCE [LARGE SCALE GENOMIC DNA]</scope>
</reference>
<protein>
    <submittedName>
        <fullName evidence="1">Uncharacterized protein</fullName>
    </submittedName>
</protein>
<evidence type="ECO:0000313" key="2">
    <source>
        <dbReference type="Proteomes" id="UP001497382"/>
    </source>
</evidence>
<gene>
    <name evidence="1" type="ORF">LARSCL_LOCUS14711</name>
</gene>
<name>A0AAV2AUY0_9ARAC</name>
<dbReference type="AlphaFoldDB" id="A0AAV2AUY0"/>
<comment type="caution">
    <text evidence="1">The sequence shown here is derived from an EMBL/GenBank/DDBJ whole genome shotgun (WGS) entry which is preliminary data.</text>
</comment>
<evidence type="ECO:0000313" key="1">
    <source>
        <dbReference type="EMBL" id="CAL1287235.1"/>
    </source>
</evidence>
<dbReference type="Proteomes" id="UP001497382">
    <property type="component" value="Unassembled WGS sequence"/>
</dbReference>